<keyword evidence="3" id="KW-1185">Reference proteome</keyword>
<dbReference type="Pfam" id="PF13302">
    <property type="entry name" value="Acetyltransf_3"/>
    <property type="match status" value="1"/>
</dbReference>
<sequence>MIDLVLPTPEELRALLRNRKHFRGFEIVQEALPPRVILDQSRYFPTSTPLTYRWAVPHLIVLGEEDRVVGSIGGKGLLPGEEEVELGYNVAPAYRGRGIMKQAIHLVMEMAKGDGLGLIAHVAPSNLPSRAVLTANGFSHDATVSWPVGFALERWRWPSPDQHGPPLE</sequence>
<evidence type="ECO:0000259" key="1">
    <source>
        <dbReference type="PROSITE" id="PS51186"/>
    </source>
</evidence>
<dbReference type="InterPro" id="IPR000182">
    <property type="entry name" value="GNAT_dom"/>
</dbReference>
<dbReference type="InterPro" id="IPR051531">
    <property type="entry name" value="N-acetyltransferase"/>
</dbReference>
<dbReference type="SUPFAM" id="SSF55729">
    <property type="entry name" value="Acyl-CoA N-acyltransferases (Nat)"/>
    <property type="match status" value="1"/>
</dbReference>
<name>A0A840E7Z4_9BACT</name>
<dbReference type="InterPro" id="IPR016181">
    <property type="entry name" value="Acyl_CoA_acyltransferase"/>
</dbReference>
<dbReference type="RefSeq" id="WP_183494407.1">
    <property type="nucleotide sequence ID" value="NZ_JACIFF010000001.1"/>
</dbReference>
<dbReference type="PANTHER" id="PTHR43792">
    <property type="entry name" value="GNAT FAMILY, PUTATIVE (AFU_ORTHOLOGUE AFUA_3G00765)-RELATED-RELATED"/>
    <property type="match status" value="1"/>
</dbReference>
<dbReference type="AlphaFoldDB" id="A0A840E7Z4"/>
<accession>A0A840E7Z4</accession>
<dbReference type="EMBL" id="JACIFF010000001">
    <property type="protein sequence ID" value="MBB4078188.1"/>
    <property type="molecule type" value="Genomic_DNA"/>
</dbReference>
<gene>
    <name evidence="2" type="ORF">GGR28_000789</name>
</gene>
<dbReference type="PROSITE" id="PS51186">
    <property type="entry name" value="GNAT"/>
    <property type="match status" value="1"/>
</dbReference>
<comment type="caution">
    <text evidence="2">The sequence shown here is derived from an EMBL/GenBank/DDBJ whole genome shotgun (WGS) entry which is preliminary data.</text>
</comment>
<protein>
    <submittedName>
        <fullName evidence="2">GNAT superfamily N-acetyltransferase</fullName>
    </submittedName>
</protein>
<evidence type="ECO:0000313" key="3">
    <source>
        <dbReference type="Proteomes" id="UP000576209"/>
    </source>
</evidence>
<organism evidence="2 3">
    <name type="scientific">Neolewinella aquimaris</name>
    <dbReference type="NCBI Taxonomy" id="1835722"/>
    <lineage>
        <taxon>Bacteria</taxon>
        <taxon>Pseudomonadati</taxon>
        <taxon>Bacteroidota</taxon>
        <taxon>Saprospiria</taxon>
        <taxon>Saprospirales</taxon>
        <taxon>Lewinellaceae</taxon>
        <taxon>Neolewinella</taxon>
    </lineage>
</organism>
<proteinExistence type="predicted"/>
<evidence type="ECO:0000313" key="2">
    <source>
        <dbReference type="EMBL" id="MBB4078188.1"/>
    </source>
</evidence>
<dbReference type="Proteomes" id="UP000576209">
    <property type="component" value="Unassembled WGS sequence"/>
</dbReference>
<dbReference type="GO" id="GO:0016747">
    <property type="term" value="F:acyltransferase activity, transferring groups other than amino-acyl groups"/>
    <property type="evidence" value="ECO:0007669"/>
    <property type="project" value="InterPro"/>
</dbReference>
<reference evidence="2 3" key="1">
    <citation type="submission" date="2020-08" db="EMBL/GenBank/DDBJ databases">
        <title>Genomic Encyclopedia of Type Strains, Phase IV (KMG-IV): sequencing the most valuable type-strain genomes for metagenomic binning, comparative biology and taxonomic classification.</title>
        <authorList>
            <person name="Goeker M."/>
        </authorList>
    </citation>
    <scope>NUCLEOTIDE SEQUENCE [LARGE SCALE GENOMIC DNA]</scope>
    <source>
        <strain evidence="2 3">DSM 105137</strain>
    </source>
</reference>
<feature type="domain" description="N-acetyltransferase" evidence="1">
    <location>
        <begin position="10"/>
        <end position="168"/>
    </location>
</feature>
<dbReference type="Gene3D" id="3.40.630.30">
    <property type="match status" value="1"/>
</dbReference>
<dbReference type="CDD" id="cd04301">
    <property type="entry name" value="NAT_SF"/>
    <property type="match status" value="1"/>
</dbReference>
<keyword evidence="2" id="KW-0808">Transferase</keyword>